<feature type="compositionally biased region" description="Basic and acidic residues" evidence="1">
    <location>
        <begin position="1317"/>
        <end position="1338"/>
    </location>
</feature>
<feature type="compositionally biased region" description="Pro residues" evidence="1">
    <location>
        <begin position="42"/>
        <end position="52"/>
    </location>
</feature>
<feature type="compositionally biased region" description="Polar residues" evidence="1">
    <location>
        <begin position="784"/>
        <end position="798"/>
    </location>
</feature>
<dbReference type="InParanoid" id="K1WKK4"/>
<sequence length="1374" mass="150195">MARGKGVVLDLRATPPQVLHEEAVIAPLEGEVMPTSSEIPHPRPPPPPPPPLTTKTSSTCSNCSSTFEKITTEDFMRHVASCPAQPLTYGSDSDESSVLSSAPNSPFVDRFSRLKPRDEDAAVREDLGNQDLGVLHTGHQVVTDGNLNEQLLKQNMRREFSKVSAYVKGEYTIYDSEDEEDMPDASAAPSDTEDPRASPVPNGKSSLQAYQSSKSGTRTPETSDEFDGTESPQKAEIPTSHPTPLIAKDAAALAKRSQSPKDLGSSSNTLKVSEATFSAVPSQQPTPEIKPTRLNKSGIKFKKLTPILTHVNYLENPEDMSYETLYYRASVTTKVLFKLQEEYDLCDKETSDYEIAKKYAAKIAAEAKKEEDEKLSAESDAELLRLHAQYREQLRMSFRDYNAWVSGQEEASDPDVVPPIHWEFMRNIKNPDIMGKVNKRRKANEKEAAKPVTLLEDTPLPALRRGDDEIRKKRVLFLDPVVFEDRKTADVYMAEYSKNRDAIGFQVFKDRRVTVPTEEVDENGRPKRNRGKRALDTEQTNTPGDSGDEDAPLGKRRRTTRVVQELSTSPARRAKIATREGTPHVATFKSGKRIGRPPKPKGEAAATVPKTAPKSKLQQSHLPPASEPGDREESEDELPGVGSRELEEGQEAELQEAAEALVQQTQEQPTNGKKNTKIVFKVISDEDKKSRNAVKSSPKKKGGRAAAKPKAARGGRGKKAVAQESHMGLGENNEIIQSTEQDDMPALYPSAKSRPSTSSSVATGSTSGHASRAASGEDTREQTTRGVTATVNEVAKTNNPKEKGGKRKRAVVADSIPAPVQPAAPAPKKRKTSGKKHEELIPKAEEDLMVTPDPAGEMNGENSTTASGRPKRKRAVTTTESVYVSHPIGDEDEFTQEEALPARPKRRKAGKARGVKKGKHFKEEASESEYNSDAGDGLDEEVAEVQPKRRASRVGVKKNFAEPTDDDDEEAEVEDKIAPSPKRLTFKAKGKGKGASQEASRAQNSSSVTNAYDDLTCPGSEIPGVTQTSTDMDLPPAAPEQRRMPVKKAAQQTARPENGIDHTGLVNEDDGDGDTDAAAAEALRKKLEKSRKLSASTALRWRTGQMAVPMAKRNATNANKKAEKNTAAHATHDSHFDAPYHGGVPASTFPPSQFFMAIPPPMPYPNTTYAQPPPPSQYNHAYAHPGPYQNLHGGGPFSMMNPGAPNQYPHGPGMYPYPSHAPHPQHLQYSVPPPQAPIPIPVAIPQAPPPEPRRPATKRKPGGAKKPSNNEDMMQAEAHPPPAAILPRNFYSQAAPAPAVNSTRARRPSRLALGHDGAGDERDDVEPRNHQFKSEYEHYQALSAPRTPYTLGKRRRRPVMDLSSINNDDDDDEL</sequence>
<dbReference type="Proteomes" id="UP000006753">
    <property type="component" value="Unassembled WGS sequence"/>
</dbReference>
<feature type="compositionally biased region" description="Basic and acidic residues" evidence="1">
    <location>
        <begin position="835"/>
        <end position="846"/>
    </location>
</feature>
<feature type="region of interest" description="Disordered" evidence="1">
    <location>
        <begin position="84"/>
        <end position="110"/>
    </location>
</feature>
<dbReference type="KEGG" id="mbe:MBM_03937"/>
<feature type="region of interest" description="Disordered" evidence="1">
    <location>
        <begin position="516"/>
        <end position="1080"/>
    </location>
</feature>
<feature type="compositionally biased region" description="Polar residues" evidence="1">
    <location>
        <begin position="203"/>
        <end position="220"/>
    </location>
</feature>
<feature type="compositionally biased region" description="Acidic residues" evidence="1">
    <location>
        <begin position="963"/>
        <end position="973"/>
    </location>
</feature>
<reference evidence="2 3" key="1">
    <citation type="journal article" date="2012" name="BMC Genomics">
        <title>Sequencing the genome of Marssonina brunnea reveals fungus-poplar co-evolution.</title>
        <authorList>
            <person name="Zhu S."/>
            <person name="Cao Y.-Z."/>
            <person name="Jiang C."/>
            <person name="Tan B.-Y."/>
            <person name="Wang Z."/>
            <person name="Feng S."/>
            <person name="Zhang L."/>
            <person name="Su X.-H."/>
            <person name="Brejova B."/>
            <person name="Vinar T."/>
            <person name="Xu M."/>
            <person name="Wang M.-X."/>
            <person name="Zhang S.-G."/>
            <person name="Huang M.-R."/>
            <person name="Wu R."/>
            <person name="Zhou Y."/>
        </authorList>
    </citation>
    <scope>NUCLEOTIDE SEQUENCE [LARGE SCALE GENOMIC DNA]</scope>
    <source>
        <strain evidence="2 3">MB_m1</strain>
    </source>
</reference>
<dbReference type="EMBL" id="JH921434">
    <property type="protein sequence ID" value="EKD18165.1"/>
    <property type="molecule type" value="Genomic_DNA"/>
</dbReference>
<dbReference type="OrthoDB" id="3538351at2759"/>
<feature type="compositionally biased region" description="Basic residues" evidence="1">
    <location>
        <begin position="903"/>
        <end position="920"/>
    </location>
</feature>
<feature type="compositionally biased region" description="Polar residues" evidence="1">
    <location>
        <begin position="561"/>
        <end position="570"/>
    </location>
</feature>
<feature type="compositionally biased region" description="Low complexity" evidence="1">
    <location>
        <begin position="750"/>
        <end position="771"/>
    </location>
</feature>
<evidence type="ECO:0000256" key="1">
    <source>
        <dbReference type="SAM" id="MobiDB-lite"/>
    </source>
</evidence>
<feature type="compositionally biased region" description="Basic residues" evidence="1">
    <location>
        <begin position="590"/>
        <end position="599"/>
    </location>
</feature>
<dbReference type="OMA" id="RPNINDF"/>
<feature type="region of interest" description="Disordered" evidence="1">
    <location>
        <begin position="29"/>
        <end position="59"/>
    </location>
</feature>
<accession>K1WKK4</accession>
<evidence type="ECO:0000313" key="3">
    <source>
        <dbReference type="Proteomes" id="UP000006753"/>
    </source>
</evidence>
<feature type="region of interest" description="Disordered" evidence="1">
    <location>
        <begin position="1294"/>
        <end position="1374"/>
    </location>
</feature>
<feature type="compositionally biased region" description="Polar residues" evidence="1">
    <location>
        <begin position="997"/>
        <end position="1010"/>
    </location>
</feature>
<feature type="region of interest" description="Disordered" evidence="1">
    <location>
        <begin position="174"/>
        <end position="244"/>
    </location>
</feature>
<keyword evidence="3" id="KW-1185">Reference proteome</keyword>
<evidence type="ECO:0000313" key="2">
    <source>
        <dbReference type="EMBL" id="EKD18165.1"/>
    </source>
</evidence>
<dbReference type="eggNOG" id="ENOG502RP46">
    <property type="taxonomic scope" value="Eukaryota"/>
</dbReference>
<protein>
    <submittedName>
        <fullName evidence="2">Uncharacterized protein</fullName>
    </submittedName>
</protein>
<feature type="compositionally biased region" description="Pro residues" evidence="1">
    <location>
        <begin position="1231"/>
        <end position="1250"/>
    </location>
</feature>
<proteinExistence type="predicted"/>
<gene>
    <name evidence="2" type="ORF">MBM_03937</name>
</gene>
<organism evidence="2 3">
    <name type="scientific">Marssonina brunnea f. sp. multigermtubi (strain MB_m1)</name>
    <name type="common">Marssonina leaf spot fungus</name>
    <dbReference type="NCBI Taxonomy" id="1072389"/>
    <lineage>
        <taxon>Eukaryota</taxon>
        <taxon>Fungi</taxon>
        <taxon>Dikarya</taxon>
        <taxon>Ascomycota</taxon>
        <taxon>Pezizomycotina</taxon>
        <taxon>Leotiomycetes</taxon>
        <taxon>Helotiales</taxon>
        <taxon>Drepanopezizaceae</taxon>
        <taxon>Drepanopeziza</taxon>
    </lineage>
</organism>
<dbReference type="HOGENOM" id="CLU_256062_0_0_1"/>
<name>K1WKK4_MARBU</name>
<feature type="compositionally biased region" description="Basic residues" evidence="1">
    <location>
        <begin position="710"/>
        <end position="719"/>
    </location>
</feature>
<feature type="compositionally biased region" description="Low complexity" evidence="1">
    <location>
        <begin position="657"/>
        <end position="668"/>
    </location>
</feature>
<feature type="region of interest" description="Disordered" evidence="1">
    <location>
        <begin position="1210"/>
        <end position="1276"/>
    </location>
</feature>